<dbReference type="CDD" id="cd07816">
    <property type="entry name" value="Bet_v1-like"/>
    <property type="match status" value="1"/>
</dbReference>
<evidence type="ECO:0000313" key="3">
    <source>
        <dbReference type="EMBL" id="KAI3853549.1"/>
    </source>
</evidence>
<evidence type="ECO:0000259" key="2">
    <source>
        <dbReference type="SMART" id="SM01037"/>
    </source>
</evidence>
<accession>A0AAD4S1X1</accession>
<proteinExistence type="inferred from homology"/>
<dbReference type="PANTHER" id="PTHR31338">
    <property type="entry name" value="POLYKETIDE CYCLASE/DEHYDRASE AND LIPID TRANSPORT SUPERFAMILY PROTEIN"/>
    <property type="match status" value="1"/>
</dbReference>
<dbReference type="SUPFAM" id="SSF55961">
    <property type="entry name" value="Bet v1-like"/>
    <property type="match status" value="1"/>
</dbReference>
<dbReference type="AlphaFoldDB" id="A0AAD4S1X1"/>
<dbReference type="InterPro" id="IPR000916">
    <property type="entry name" value="Bet_v_I/MLP"/>
</dbReference>
<dbReference type="Pfam" id="PF00407">
    <property type="entry name" value="Bet_v_1"/>
    <property type="match status" value="1"/>
</dbReference>
<dbReference type="InterPro" id="IPR052006">
    <property type="entry name" value="MLP-like"/>
</dbReference>
<protein>
    <recommendedName>
        <fullName evidence="2">Bet v I/Major latex protein domain-containing protein</fullName>
    </recommendedName>
</protein>
<keyword evidence="4" id="KW-1185">Reference proteome</keyword>
<reference evidence="3" key="1">
    <citation type="submission" date="2022-04" db="EMBL/GenBank/DDBJ databases">
        <title>A functionally conserved STORR gene fusion in Papaver species that diverged 16.8 million years ago.</title>
        <authorList>
            <person name="Catania T."/>
        </authorList>
    </citation>
    <scope>NUCLEOTIDE SEQUENCE</scope>
    <source>
        <strain evidence="3">S-188037</strain>
    </source>
</reference>
<sequence length="160" mass="18081">MAHHHTISGLIGKLITISEVNCEAHKYYEIWKHHEDMPNAVPHQYTGVKVVEGHGLTSGCIKEWDYVHEGQTLVVKEKTTFDDETMTICHSAVGGDVLKDYKKFDAILDVNPKADGKGCTVSWTIDYEKLNEDSPVPIDYLAFLQKNIEDLNTHLCDKPE</sequence>
<dbReference type="InterPro" id="IPR023393">
    <property type="entry name" value="START-like_dom_sf"/>
</dbReference>
<gene>
    <name evidence="3" type="ORF">MKW98_025066</name>
</gene>
<organism evidence="3 4">
    <name type="scientific">Papaver atlanticum</name>
    <dbReference type="NCBI Taxonomy" id="357466"/>
    <lineage>
        <taxon>Eukaryota</taxon>
        <taxon>Viridiplantae</taxon>
        <taxon>Streptophyta</taxon>
        <taxon>Embryophyta</taxon>
        <taxon>Tracheophyta</taxon>
        <taxon>Spermatophyta</taxon>
        <taxon>Magnoliopsida</taxon>
        <taxon>Ranunculales</taxon>
        <taxon>Papaveraceae</taxon>
        <taxon>Papaveroideae</taxon>
        <taxon>Papaver</taxon>
    </lineage>
</organism>
<dbReference type="Gene3D" id="3.30.530.20">
    <property type="match status" value="1"/>
</dbReference>
<dbReference type="GO" id="GO:0006952">
    <property type="term" value="P:defense response"/>
    <property type="evidence" value="ECO:0007669"/>
    <property type="project" value="InterPro"/>
</dbReference>
<comment type="caution">
    <text evidence="3">The sequence shown here is derived from an EMBL/GenBank/DDBJ whole genome shotgun (WGS) entry which is preliminary data.</text>
</comment>
<comment type="similarity">
    <text evidence="1">Belongs to the MLP family.</text>
</comment>
<dbReference type="PANTHER" id="PTHR31338:SF16">
    <property type="entry name" value="POLYKETIDE CYCLASE_DEHYDRASE AND LIPID TRANSPORT SUPERFAMILY PROTEIN"/>
    <property type="match status" value="1"/>
</dbReference>
<dbReference type="SMART" id="SM01037">
    <property type="entry name" value="Bet_v_1"/>
    <property type="match status" value="1"/>
</dbReference>
<dbReference type="EMBL" id="JAJJMB010015535">
    <property type="protein sequence ID" value="KAI3853549.1"/>
    <property type="molecule type" value="Genomic_DNA"/>
</dbReference>
<feature type="domain" description="Bet v I/Major latex protein" evidence="2">
    <location>
        <begin position="9"/>
        <end position="158"/>
    </location>
</feature>
<name>A0AAD4S1X1_9MAGN</name>
<dbReference type="Proteomes" id="UP001202328">
    <property type="component" value="Unassembled WGS sequence"/>
</dbReference>
<evidence type="ECO:0000313" key="4">
    <source>
        <dbReference type="Proteomes" id="UP001202328"/>
    </source>
</evidence>
<evidence type="ECO:0000256" key="1">
    <source>
        <dbReference type="ARBA" id="ARBA00038242"/>
    </source>
</evidence>